<evidence type="ECO:0000259" key="1">
    <source>
        <dbReference type="Pfam" id="PF12706"/>
    </source>
</evidence>
<reference evidence="2 3" key="1">
    <citation type="submission" date="2015-10" db="EMBL/GenBank/DDBJ databases">
        <title>Draft Genome of Actinomyces odontolyticus subsp. actinosynbacter strain XH001.</title>
        <authorList>
            <person name="Mclean J.S."/>
            <person name="He X."/>
        </authorList>
    </citation>
    <scope>NUCLEOTIDE SEQUENCE [LARGE SCALE GENOMIC DNA]</scope>
    <source>
        <strain evidence="2 3">XH001</strain>
    </source>
</reference>
<protein>
    <submittedName>
        <fullName evidence="2">MBL fold metallo-hydrolase</fullName>
    </submittedName>
</protein>
<dbReference type="OrthoDB" id="9800940at2"/>
<dbReference type="SUPFAM" id="SSF56281">
    <property type="entry name" value="Metallo-hydrolase/oxidoreductase"/>
    <property type="match status" value="1"/>
</dbReference>
<sequence length="265" mass="28723">MKLTVIGATGSMSGPESPASSYLVQARGLDPRTGEERTFSLVCDLGPGSFGALWAHVCPCELDALALSHCHADHMGDIISLQVYRKWGPGAAASALPLYGPAETMRRVRQIEDAPDDEAYEVEFAFTHMQLGEAYQVGPMTIRPYRALHPVEAFGLRIEGPSEEDPERLVSLFYTGDTDLCDTIIEGARGVDVLLSEVGFTSDETEPDMHMDGVRAGEVAARAGVGRMIATHIQPWTPRDRVASEVRQTWSGPLDFATSGMQVSL</sequence>
<dbReference type="RefSeq" id="WP_060567610.1">
    <property type="nucleotide sequence ID" value="NZ_CP040006.1"/>
</dbReference>
<dbReference type="InterPro" id="IPR001279">
    <property type="entry name" value="Metallo-B-lactamas"/>
</dbReference>
<name>A0A0V8RQI1_9ACTO</name>
<dbReference type="GO" id="GO:0042781">
    <property type="term" value="F:3'-tRNA processing endoribonuclease activity"/>
    <property type="evidence" value="ECO:0007669"/>
    <property type="project" value="TreeGrafter"/>
</dbReference>
<evidence type="ECO:0000313" key="3">
    <source>
        <dbReference type="Proteomes" id="UP000054686"/>
    </source>
</evidence>
<dbReference type="PANTHER" id="PTHR46018:SF4">
    <property type="entry name" value="METALLO-HYDROLASE YHFI-RELATED"/>
    <property type="match status" value="1"/>
</dbReference>
<organism evidence="2 3">
    <name type="scientific">Schaalia odontolytica</name>
    <dbReference type="NCBI Taxonomy" id="1660"/>
    <lineage>
        <taxon>Bacteria</taxon>
        <taxon>Bacillati</taxon>
        <taxon>Actinomycetota</taxon>
        <taxon>Actinomycetes</taxon>
        <taxon>Actinomycetales</taxon>
        <taxon>Actinomycetaceae</taxon>
        <taxon>Schaalia</taxon>
    </lineage>
</organism>
<comment type="caution">
    <text evidence="2">The sequence shown here is derived from an EMBL/GenBank/DDBJ whole genome shotgun (WGS) entry which is preliminary data.</text>
</comment>
<proteinExistence type="predicted"/>
<evidence type="ECO:0000313" key="2">
    <source>
        <dbReference type="EMBL" id="KSW10286.1"/>
    </source>
</evidence>
<gene>
    <name evidence="2" type="ORF">APY09_09795</name>
</gene>
<dbReference type="EMBL" id="LLVT01000004">
    <property type="protein sequence ID" value="KSW10286.1"/>
    <property type="molecule type" value="Genomic_DNA"/>
</dbReference>
<keyword evidence="2" id="KW-0378">Hydrolase</keyword>
<dbReference type="CDD" id="cd07716">
    <property type="entry name" value="RNaseZ_short-form-like_MBL-fold"/>
    <property type="match status" value="1"/>
</dbReference>
<dbReference type="PANTHER" id="PTHR46018">
    <property type="entry name" value="ZINC PHOSPHODIESTERASE ELAC PROTEIN 1"/>
    <property type="match status" value="1"/>
</dbReference>
<dbReference type="InterPro" id="IPR036866">
    <property type="entry name" value="RibonucZ/Hydroxyglut_hydro"/>
</dbReference>
<dbReference type="Pfam" id="PF12706">
    <property type="entry name" value="Lactamase_B_2"/>
    <property type="match status" value="1"/>
</dbReference>
<feature type="domain" description="Metallo-beta-lactamase" evidence="1">
    <location>
        <begin position="61"/>
        <end position="233"/>
    </location>
</feature>
<dbReference type="Proteomes" id="UP000054686">
    <property type="component" value="Unassembled WGS sequence"/>
</dbReference>
<dbReference type="Gene3D" id="3.60.15.10">
    <property type="entry name" value="Ribonuclease Z/Hydroxyacylglutathione hydrolase-like"/>
    <property type="match status" value="1"/>
</dbReference>
<dbReference type="AlphaFoldDB" id="A0A0V8RQI1"/>
<accession>A0A0V8RQI1</accession>